<accession>A0A936YQD9</accession>
<reference evidence="1" key="1">
    <citation type="submission" date="2021-01" db="EMBL/GenBank/DDBJ databases">
        <title>Rhizobium sp. strain KVB221 16S ribosomal RNA gene Genome sequencing and assembly.</title>
        <authorList>
            <person name="Kang M."/>
        </authorList>
    </citation>
    <scope>NUCLEOTIDE SEQUENCE</scope>
    <source>
        <strain evidence="1">KVB221</strain>
    </source>
</reference>
<dbReference type="AlphaFoldDB" id="A0A936YQD9"/>
<comment type="caution">
    <text evidence="1">The sequence shown here is derived from an EMBL/GenBank/DDBJ whole genome shotgun (WGS) entry which is preliminary data.</text>
</comment>
<protein>
    <submittedName>
        <fullName evidence="1">Uncharacterized protein</fullName>
    </submittedName>
</protein>
<dbReference type="Proteomes" id="UP000633219">
    <property type="component" value="Unassembled WGS sequence"/>
</dbReference>
<dbReference type="RefSeq" id="WP_201658400.1">
    <property type="nucleotide sequence ID" value="NZ_JAEQNC010000006.1"/>
</dbReference>
<evidence type="ECO:0000313" key="2">
    <source>
        <dbReference type="Proteomes" id="UP000633219"/>
    </source>
</evidence>
<gene>
    <name evidence="1" type="ORF">JJB09_12705</name>
</gene>
<keyword evidence="2" id="KW-1185">Reference proteome</keyword>
<sequence length="45" mass="4947">MMYVTLTCMAGLIAVMFVATAVSSIVNSIRENETARHAALRRVTF</sequence>
<name>A0A936YQD9_9HYPH</name>
<organism evidence="1 2">
    <name type="scientific">Rhizobium setariae</name>
    <dbReference type="NCBI Taxonomy" id="2801340"/>
    <lineage>
        <taxon>Bacteria</taxon>
        <taxon>Pseudomonadati</taxon>
        <taxon>Pseudomonadota</taxon>
        <taxon>Alphaproteobacteria</taxon>
        <taxon>Hyphomicrobiales</taxon>
        <taxon>Rhizobiaceae</taxon>
        <taxon>Rhizobium/Agrobacterium group</taxon>
        <taxon>Rhizobium</taxon>
    </lineage>
</organism>
<evidence type="ECO:0000313" key="1">
    <source>
        <dbReference type="EMBL" id="MBL0372887.1"/>
    </source>
</evidence>
<dbReference type="EMBL" id="JAEQNC010000006">
    <property type="protein sequence ID" value="MBL0372887.1"/>
    <property type="molecule type" value="Genomic_DNA"/>
</dbReference>
<proteinExistence type="predicted"/>